<comment type="caution">
    <text evidence="2">The sequence shown here is derived from an EMBL/GenBank/DDBJ whole genome shotgun (WGS) entry which is preliminary data.</text>
</comment>
<evidence type="ECO:0000313" key="2">
    <source>
        <dbReference type="EMBL" id="MCX2745568.1"/>
    </source>
</evidence>
<dbReference type="Pfam" id="PF12680">
    <property type="entry name" value="SnoaL_2"/>
    <property type="match status" value="1"/>
</dbReference>
<feature type="domain" description="SnoaL-like" evidence="1">
    <location>
        <begin position="11"/>
        <end position="124"/>
    </location>
</feature>
<dbReference type="InterPro" id="IPR032710">
    <property type="entry name" value="NTF2-like_dom_sf"/>
</dbReference>
<dbReference type="SUPFAM" id="SSF54427">
    <property type="entry name" value="NTF2-like"/>
    <property type="match status" value="1"/>
</dbReference>
<dbReference type="Gene3D" id="3.10.450.50">
    <property type="match status" value="1"/>
</dbReference>
<dbReference type="Proteomes" id="UP001209885">
    <property type="component" value="Unassembled WGS sequence"/>
</dbReference>
<accession>A0ABT3RUW0</accession>
<dbReference type="RefSeq" id="WP_266058166.1">
    <property type="nucleotide sequence ID" value="NZ_JAPFQN010000010.1"/>
</dbReference>
<dbReference type="EMBL" id="JAPFQN010000010">
    <property type="protein sequence ID" value="MCX2745568.1"/>
    <property type="molecule type" value="Genomic_DNA"/>
</dbReference>
<proteinExistence type="predicted"/>
<organism evidence="2 3">
    <name type="scientific">Mangrovivirga halotolerans</name>
    <dbReference type="NCBI Taxonomy" id="2993936"/>
    <lineage>
        <taxon>Bacteria</taxon>
        <taxon>Pseudomonadati</taxon>
        <taxon>Bacteroidota</taxon>
        <taxon>Cytophagia</taxon>
        <taxon>Cytophagales</taxon>
        <taxon>Mangrovivirgaceae</taxon>
        <taxon>Mangrovivirga</taxon>
    </lineage>
</organism>
<name>A0ABT3RUW0_9BACT</name>
<keyword evidence="3" id="KW-1185">Reference proteome</keyword>
<reference evidence="2 3" key="1">
    <citation type="submission" date="2022-11" db="EMBL/GenBank/DDBJ databases">
        <title>The characterization of three novel Bacteroidetes species and genomic analysis of their roles in tidal elemental geochemical cycles.</title>
        <authorList>
            <person name="Ma K."/>
        </authorList>
    </citation>
    <scope>NUCLEOTIDE SEQUENCE [LARGE SCALE GENOMIC DNA]</scope>
    <source>
        <strain evidence="2 3">M17</strain>
    </source>
</reference>
<dbReference type="InterPro" id="IPR037401">
    <property type="entry name" value="SnoaL-like"/>
</dbReference>
<protein>
    <submittedName>
        <fullName evidence="2">Nuclear transport factor 2 family protein</fullName>
    </submittedName>
</protein>
<sequence>MLTEKDKIRIIEEYIAGYNEYNIDKMLKSVSKDVHFMNITHDFITLNIHGKNDFRTIAEKSKEMFKSRKQEIDDVCFKEDTVEVDVNYSAIINLGMRNQLSADEKLIIRGKSLFKFNDNQIVEIQDIFYP</sequence>
<gene>
    <name evidence="2" type="ORF">OO013_16930</name>
</gene>
<evidence type="ECO:0000313" key="3">
    <source>
        <dbReference type="Proteomes" id="UP001209885"/>
    </source>
</evidence>
<evidence type="ECO:0000259" key="1">
    <source>
        <dbReference type="Pfam" id="PF12680"/>
    </source>
</evidence>